<evidence type="ECO:0000256" key="2">
    <source>
        <dbReference type="ARBA" id="ARBA00022692"/>
    </source>
</evidence>
<evidence type="ECO:0000256" key="1">
    <source>
        <dbReference type="ARBA" id="ARBA00004141"/>
    </source>
</evidence>
<dbReference type="RefSeq" id="WP_100990219.1">
    <property type="nucleotide sequence ID" value="NZ_CP025096.1"/>
</dbReference>
<dbReference type="EMBL" id="CP025096">
    <property type="protein sequence ID" value="AUD04153.1"/>
    <property type="molecule type" value="Genomic_DNA"/>
</dbReference>
<organism evidence="6 7">
    <name type="scientific">Spirosoma pollinicola</name>
    <dbReference type="NCBI Taxonomy" id="2057025"/>
    <lineage>
        <taxon>Bacteria</taxon>
        <taxon>Pseudomonadati</taxon>
        <taxon>Bacteroidota</taxon>
        <taxon>Cytophagia</taxon>
        <taxon>Cytophagales</taxon>
        <taxon>Cytophagaceae</taxon>
        <taxon>Spirosoma</taxon>
    </lineage>
</organism>
<keyword evidence="3 5" id="KW-1133">Transmembrane helix</keyword>
<feature type="transmembrane region" description="Helical" evidence="5">
    <location>
        <begin position="100"/>
        <end position="118"/>
    </location>
</feature>
<reference evidence="6 7" key="1">
    <citation type="submission" date="2017-11" db="EMBL/GenBank/DDBJ databases">
        <title>Taxonomic description and genome sequences of Spirosoma HA7 sp. nov., isolated from pollen microhabitat of Corylus avellana.</title>
        <authorList>
            <person name="Ambika Manirajan B."/>
            <person name="Suarez C."/>
            <person name="Ratering S."/>
            <person name="Geissler-Plaum R."/>
            <person name="Cardinale M."/>
            <person name="Sylvia S."/>
        </authorList>
    </citation>
    <scope>NUCLEOTIDE SEQUENCE [LARGE SCALE GENOMIC DNA]</scope>
    <source>
        <strain evidence="6 7">HA7</strain>
    </source>
</reference>
<evidence type="ECO:0000256" key="5">
    <source>
        <dbReference type="SAM" id="Phobius"/>
    </source>
</evidence>
<dbReference type="InterPro" id="IPR032808">
    <property type="entry name" value="DoxX"/>
</dbReference>
<feature type="transmembrane region" description="Helical" evidence="5">
    <location>
        <begin position="69"/>
        <end position="88"/>
    </location>
</feature>
<gene>
    <name evidence="6" type="ORF">CWM47_21335</name>
</gene>
<feature type="transmembrane region" description="Helical" evidence="5">
    <location>
        <begin position="6"/>
        <end position="25"/>
    </location>
</feature>
<keyword evidence="4 5" id="KW-0472">Membrane</keyword>
<comment type="subcellular location">
    <subcellularLocation>
        <location evidence="1">Membrane</location>
        <topology evidence="1">Multi-pass membrane protein</topology>
    </subcellularLocation>
</comment>
<evidence type="ECO:0000313" key="6">
    <source>
        <dbReference type="EMBL" id="AUD04153.1"/>
    </source>
</evidence>
<protein>
    <submittedName>
        <fullName evidence="6">DoxX family protein</fullName>
    </submittedName>
</protein>
<dbReference type="Pfam" id="PF13564">
    <property type="entry name" value="DoxX_2"/>
    <property type="match status" value="1"/>
</dbReference>
<dbReference type="Proteomes" id="UP000232883">
    <property type="component" value="Chromosome"/>
</dbReference>
<accession>A0A2K8Z2Q1</accession>
<evidence type="ECO:0000256" key="3">
    <source>
        <dbReference type="ARBA" id="ARBA00022989"/>
    </source>
</evidence>
<name>A0A2K8Z2Q1_9BACT</name>
<evidence type="ECO:0000313" key="7">
    <source>
        <dbReference type="Proteomes" id="UP000232883"/>
    </source>
</evidence>
<keyword evidence="2 5" id="KW-0812">Transmembrane</keyword>
<dbReference type="AlphaFoldDB" id="A0A2K8Z2Q1"/>
<dbReference type="KEGG" id="spir:CWM47_21335"/>
<sequence>MNTALWVMQGSLAAIFLSTGLIKLLQPADKVRQLVPAAFPMPFVRLLAGLEIVGSIGIIFPWLTGILPILTPLTALCMSIVLVGAMIVHSRQQEWSKLPFVGVLLVVSLVVVYSRYATLF</sequence>
<dbReference type="GO" id="GO:0016020">
    <property type="term" value="C:membrane"/>
    <property type="evidence" value="ECO:0007669"/>
    <property type="project" value="UniProtKB-SubCell"/>
</dbReference>
<proteinExistence type="predicted"/>
<dbReference type="OrthoDB" id="3385086at2"/>
<evidence type="ECO:0000256" key="4">
    <source>
        <dbReference type="ARBA" id="ARBA00023136"/>
    </source>
</evidence>
<keyword evidence="7" id="KW-1185">Reference proteome</keyword>
<feature type="transmembrane region" description="Helical" evidence="5">
    <location>
        <begin position="46"/>
        <end position="63"/>
    </location>
</feature>